<dbReference type="GO" id="GO:0005737">
    <property type="term" value="C:cytoplasm"/>
    <property type="evidence" value="ECO:0007669"/>
    <property type="project" value="TreeGrafter"/>
</dbReference>
<comment type="similarity">
    <text evidence="3 6">Belongs to the DHNA family.</text>
</comment>
<dbReference type="InParanoid" id="A0A1Y5TVN1"/>
<gene>
    <name evidence="8" type="primary">folB</name>
    <name evidence="8" type="ORF">OCH7691_03745</name>
</gene>
<dbReference type="NCBIfam" id="TIGR00526">
    <property type="entry name" value="folB_dom"/>
    <property type="match status" value="1"/>
</dbReference>
<evidence type="ECO:0000256" key="1">
    <source>
        <dbReference type="ARBA" id="ARBA00001353"/>
    </source>
</evidence>
<dbReference type="PANTHER" id="PTHR42844">
    <property type="entry name" value="DIHYDRONEOPTERIN ALDOLASE 1-RELATED"/>
    <property type="match status" value="1"/>
</dbReference>
<comment type="catalytic activity">
    <reaction evidence="1 6">
        <text>7,8-dihydroneopterin = 6-hydroxymethyl-7,8-dihydropterin + glycolaldehyde</text>
        <dbReference type="Rhea" id="RHEA:10540"/>
        <dbReference type="ChEBI" id="CHEBI:17001"/>
        <dbReference type="ChEBI" id="CHEBI:17071"/>
        <dbReference type="ChEBI" id="CHEBI:44841"/>
        <dbReference type="EC" id="4.1.2.25"/>
    </reaction>
</comment>
<dbReference type="NCBIfam" id="TIGR00525">
    <property type="entry name" value="folB"/>
    <property type="match status" value="1"/>
</dbReference>
<evidence type="ECO:0000256" key="2">
    <source>
        <dbReference type="ARBA" id="ARBA00005013"/>
    </source>
</evidence>
<dbReference type="SMART" id="SM00905">
    <property type="entry name" value="FolB"/>
    <property type="match status" value="1"/>
</dbReference>
<accession>A0A1Y5TVN1</accession>
<dbReference type="PANTHER" id="PTHR42844:SF1">
    <property type="entry name" value="DIHYDRONEOPTERIN ALDOLASE 1-RELATED"/>
    <property type="match status" value="1"/>
</dbReference>
<dbReference type="InterPro" id="IPR043133">
    <property type="entry name" value="GTP-CH-I_C/QueF"/>
</dbReference>
<name>A0A1Y5TVN1_9PROT</name>
<dbReference type="EC" id="4.1.2.25" evidence="6"/>
<comment type="function">
    <text evidence="6">Catalyzes the conversion of 7,8-dihydroneopterin to 6-hydroxymethyl-7,8-dihydropterin.</text>
</comment>
<dbReference type="RefSeq" id="WP_217808135.1">
    <property type="nucleotide sequence ID" value="NZ_FWFR01000003.1"/>
</dbReference>
<dbReference type="EMBL" id="FWFR01000003">
    <property type="protein sequence ID" value="SLN74390.1"/>
    <property type="molecule type" value="Genomic_DNA"/>
</dbReference>
<dbReference type="SUPFAM" id="SSF55620">
    <property type="entry name" value="Tetrahydrobiopterin biosynthesis enzymes-like"/>
    <property type="match status" value="1"/>
</dbReference>
<dbReference type="GO" id="GO:0004150">
    <property type="term" value="F:dihydroneopterin aldolase activity"/>
    <property type="evidence" value="ECO:0007669"/>
    <property type="project" value="UniProtKB-UniRule"/>
</dbReference>
<protein>
    <recommendedName>
        <fullName evidence="6">7,8-dihydroneopterin aldolase</fullName>
        <ecNumber evidence="6">4.1.2.25</ecNumber>
    </recommendedName>
</protein>
<comment type="pathway">
    <text evidence="2 6">Cofactor biosynthesis; tetrahydrofolate biosynthesis; 2-amino-4-hydroxy-6-hydroxymethyl-7,8-dihydropteridine diphosphate from 7,8-dihydroneopterin triphosphate: step 3/4.</text>
</comment>
<evidence type="ECO:0000256" key="6">
    <source>
        <dbReference type="RuleBase" id="RU362079"/>
    </source>
</evidence>
<keyword evidence="9" id="KW-1185">Reference proteome</keyword>
<dbReference type="GO" id="GO:0046656">
    <property type="term" value="P:folic acid biosynthetic process"/>
    <property type="evidence" value="ECO:0007669"/>
    <property type="project" value="UniProtKB-UniRule"/>
</dbReference>
<evidence type="ECO:0000313" key="9">
    <source>
        <dbReference type="Proteomes" id="UP000193200"/>
    </source>
</evidence>
<proteinExistence type="inferred from homology"/>
<evidence type="ECO:0000256" key="3">
    <source>
        <dbReference type="ARBA" id="ARBA00005708"/>
    </source>
</evidence>
<dbReference type="InterPro" id="IPR006157">
    <property type="entry name" value="FolB_dom"/>
</dbReference>
<dbReference type="GO" id="GO:0046654">
    <property type="term" value="P:tetrahydrofolate biosynthetic process"/>
    <property type="evidence" value="ECO:0007669"/>
    <property type="project" value="UniProtKB-UniRule"/>
</dbReference>
<keyword evidence="5 6" id="KW-0456">Lyase</keyword>
<dbReference type="AlphaFoldDB" id="A0A1Y5TVN1"/>
<keyword evidence="4 6" id="KW-0289">Folate biosynthesis</keyword>
<dbReference type="FunCoup" id="A0A1Y5TVN1">
    <property type="interactions" value="345"/>
</dbReference>
<evidence type="ECO:0000256" key="5">
    <source>
        <dbReference type="ARBA" id="ARBA00023239"/>
    </source>
</evidence>
<dbReference type="UniPathway" id="UPA00077">
    <property type="reaction ID" value="UER00154"/>
</dbReference>
<dbReference type="InterPro" id="IPR006156">
    <property type="entry name" value="Dihydroneopterin_aldolase"/>
</dbReference>
<dbReference type="Pfam" id="PF02152">
    <property type="entry name" value="FolB"/>
    <property type="match status" value="1"/>
</dbReference>
<evidence type="ECO:0000259" key="7">
    <source>
        <dbReference type="SMART" id="SM00905"/>
    </source>
</evidence>
<evidence type="ECO:0000313" key="8">
    <source>
        <dbReference type="EMBL" id="SLN74390.1"/>
    </source>
</evidence>
<reference evidence="8 9" key="1">
    <citation type="submission" date="2017-03" db="EMBL/GenBank/DDBJ databases">
        <authorList>
            <person name="Afonso C.L."/>
            <person name="Miller P.J."/>
            <person name="Scott M.A."/>
            <person name="Spackman E."/>
            <person name="Goraichik I."/>
            <person name="Dimitrov K.M."/>
            <person name="Suarez D.L."/>
            <person name="Swayne D.E."/>
        </authorList>
    </citation>
    <scope>NUCLEOTIDE SEQUENCE [LARGE SCALE GENOMIC DNA]</scope>
    <source>
        <strain evidence="8 9">CECT 7691</strain>
    </source>
</reference>
<feature type="domain" description="Dihydroneopterin aldolase/epimerase" evidence="7">
    <location>
        <begin position="26"/>
        <end position="136"/>
    </location>
</feature>
<evidence type="ECO:0000256" key="4">
    <source>
        <dbReference type="ARBA" id="ARBA00022909"/>
    </source>
</evidence>
<dbReference type="Gene3D" id="3.30.1130.10">
    <property type="match status" value="1"/>
</dbReference>
<organism evidence="8 9">
    <name type="scientific">Oceanibacterium hippocampi</name>
    <dbReference type="NCBI Taxonomy" id="745714"/>
    <lineage>
        <taxon>Bacteria</taxon>
        <taxon>Pseudomonadati</taxon>
        <taxon>Pseudomonadota</taxon>
        <taxon>Alphaproteobacteria</taxon>
        <taxon>Sneathiellales</taxon>
        <taxon>Sneathiellaceae</taxon>
        <taxon>Oceanibacterium</taxon>
    </lineage>
</organism>
<sequence length="145" mass="15800">MNKPTPKEASVHPLHLASAEANLRHVFVHDLLLDASIGVYAHEKQGTQPIRINVDLTVAESGAPLGDDLANVVCYERITDRIREIVARGHLQLVETLAEHIAESCLGDPRVQSARVRVEKLRAVPDAASVGVEIERLRRGIGPLA</sequence>
<dbReference type="Proteomes" id="UP000193200">
    <property type="component" value="Unassembled WGS sequence"/>
</dbReference>